<evidence type="ECO:0000256" key="3">
    <source>
        <dbReference type="ARBA" id="ARBA00022960"/>
    </source>
</evidence>
<evidence type="ECO:0000256" key="4">
    <source>
        <dbReference type="ARBA" id="ARBA00023186"/>
    </source>
</evidence>
<comment type="caution">
    <text evidence="6">Lacks conserved residue(s) required for the propagation of feature annotation.</text>
</comment>
<keyword evidence="2 6" id="KW-0694">RNA-binding</keyword>
<dbReference type="PANTHER" id="PTHR35800:SF1">
    <property type="entry name" value="RNA-BINDING PROTEIN KHPB"/>
    <property type="match status" value="1"/>
</dbReference>
<evidence type="ECO:0000256" key="1">
    <source>
        <dbReference type="ARBA" id="ARBA00022490"/>
    </source>
</evidence>
<comment type="subunit">
    <text evidence="6">Forms a complex with KhpA.</text>
</comment>
<dbReference type="InterPro" id="IPR039247">
    <property type="entry name" value="KhpB"/>
</dbReference>
<dbReference type="EMBL" id="DTMF01000312">
    <property type="protein sequence ID" value="HGF35296.1"/>
    <property type="molecule type" value="Genomic_DNA"/>
</dbReference>
<protein>
    <recommendedName>
        <fullName evidence="6">RNA-binding protein KhpB</fullName>
    </recommendedName>
    <alternativeName>
        <fullName evidence="6">RNA-binding protein EloR</fullName>
    </alternativeName>
</protein>
<dbReference type="GO" id="GO:0071555">
    <property type="term" value="P:cell wall organization"/>
    <property type="evidence" value="ECO:0007669"/>
    <property type="project" value="UniProtKB-KW"/>
</dbReference>
<comment type="subcellular location">
    <subcellularLocation>
        <location evidence="6">Cytoplasm</location>
    </subcellularLocation>
</comment>
<proteinExistence type="inferred from homology"/>
<dbReference type="InterPro" id="IPR038247">
    <property type="entry name" value="Jag_N_dom_sf"/>
</dbReference>
<dbReference type="PANTHER" id="PTHR35800">
    <property type="entry name" value="PROTEIN JAG"/>
    <property type="match status" value="1"/>
</dbReference>
<organism evidence="8">
    <name type="scientific">Desulfobacca acetoxidans</name>
    <dbReference type="NCBI Taxonomy" id="60893"/>
    <lineage>
        <taxon>Bacteria</taxon>
        <taxon>Pseudomonadati</taxon>
        <taxon>Thermodesulfobacteriota</taxon>
        <taxon>Desulfobaccia</taxon>
        <taxon>Desulfobaccales</taxon>
        <taxon>Desulfobaccaceae</taxon>
        <taxon>Desulfobacca</taxon>
    </lineage>
</organism>
<comment type="domain">
    <text evidence="6">Has an N-terminal Jag-N domain and 2 RNA-binding domains (KH and R3H).</text>
</comment>
<dbReference type="GO" id="GO:0009252">
    <property type="term" value="P:peptidoglycan biosynthetic process"/>
    <property type="evidence" value="ECO:0007669"/>
    <property type="project" value="UniProtKB-UniRule"/>
</dbReference>
<keyword evidence="1 6" id="KW-0963">Cytoplasm</keyword>
<dbReference type="NCBIfam" id="NF041568">
    <property type="entry name" value="Jag_EloR"/>
    <property type="match status" value="1"/>
</dbReference>
<dbReference type="GO" id="GO:0005737">
    <property type="term" value="C:cytoplasm"/>
    <property type="evidence" value="ECO:0007669"/>
    <property type="project" value="UniProtKB-SubCell"/>
</dbReference>
<dbReference type="Pfam" id="PF13083">
    <property type="entry name" value="KH_KhpA-B"/>
    <property type="match status" value="1"/>
</dbReference>
<dbReference type="InterPro" id="IPR015946">
    <property type="entry name" value="KH_dom-like_a/b"/>
</dbReference>
<dbReference type="PROSITE" id="PS51061">
    <property type="entry name" value="R3H"/>
    <property type="match status" value="1"/>
</dbReference>
<dbReference type="AlphaFoldDB" id="A0A7C3UZE2"/>
<dbReference type="InterPro" id="IPR032782">
    <property type="entry name" value="KhpB_N"/>
</dbReference>
<evidence type="ECO:0000256" key="5">
    <source>
        <dbReference type="ARBA" id="ARBA00023316"/>
    </source>
</evidence>
<sequence>MEFLEFEGKTTEEAIEQACSHFKLPPESLDIEIISVGSPGLFGLGGRKARVRVKVREEGEADLLAQAQELLERILELMGEKARISGRFDEEERISLSIDAEDAGLLIGKQGQTLEALQYLLTKMIAKKARHKVRVFIDIESYRARHQEALTQLALKSGEKAKKTGKPITLNPMNPHDRRIIHLALQGDKEVKTMSRGEGLYKKVVVYPMKKKEIQEDSADSP</sequence>
<dbReference type="SMART" id="SM01245">
    <property type="entry name" value="Jag_N"/>
    <property type="match status" value="1"/>
</dbReference>
<comment type="similarity">
    <text evidence="6">Belongs to the KhpB RNA-binding protein family.</text>
</comment>
<dbReference type="InterPro" id="IPR001374">
    <property type="entry name" value="R3H_dom"/>
</dbReference>
<evidence type="ECO:0000256" key="2">
    <source>
        <dbReference type="ARBA" id="ARBA00022884"/>
    </source>
</evidence>
<dbReference type="Pfam" id="PF14804">
    <property type="entry name" value="Jag_N"/>
    <property type="match status" value="1"/>
</dbReference>
<dbReference type="CDD" id="cd02414">
    <property type="entry name" value="KH-II_Jag"/>
    <property type="match status" value="1"/>
</dbReference>
<dbReference type="Gene3D" id="3.30.30.80">
    <property type="entry name" value="probable RNA-binding protein from clostridium symbiosum atcc 14940"/>
    <property type="match status" value="1"/>
</dbReference>
<dbReference type="Pfam" id="PF01424">
    <property type="entry name" value="R3H"/>
    <property type="match status" value="1"/>
</dbReference>
<accession>A0A7C3UZE2</accession>
<comment type="function">
    <text evidence="6">A probable RNA chaperone. Forms a complex with KhpA which binds to cellular RNA and controls its expression. Plays a role in peptidoglycan (PG) homeostasis and cell length regulation.</text>
</comment>
<dbReference type="Gene3D" id="3.30.300.20">
    <property type="match status" value="1"/>
</dbReference>
<feature type="domain" description="R3H" evidence="7">
    <location>
        <begin position="144"/>
        <end position="210"/>
    </location>
</feature>
<dbReference type="GO" id="GO:0003723">
    <property type="term" value="F:RNA binding"/>
    <property type="evidence" value="ECO:0007669"/>
    <property type="project" value="UniProtKB-UniRule"/>
</dbReference>
<dbReference type="GO" id="GO:0008360">
    <property type="term" value="P:regulation of cell shape"/>
    <property type="evidence" value="ECO:0007669"/>
    <property type="project" value="UniProtKB-KW"/>
</dbReference>
<dbReference type="Gene3D" id="3.30.1370.50">
    <property type="entry name" value="R3H-like domain"/>
    <property type="match status" value="1"/>
</dbReference>
<dbReference type="SUPFAM" id="SSF82708">
    <property type="entry name" value="R3H domain"/>
    <property type="match status" value="1"/>
</dbReference>
<dbReference type="SMART" id="SM00393">
    <property type="entry name" value="R3H"/>
    <property type="match status" value="1"/>
</dbReference>
<dbReference type="CDD" id="cd02644">
    <property type="entry name" value="R3H_jag"/>
    <property type="match status" value="1"/>
</dbReference>
<name>A0A7C3UZE2_9BACT</name>
<keyword evidence="3 6" id="KW-0133">Cell shape</keyword>
<gene>
    <name evidence="6" type="primary">khpB</name>
    <name evidence="6" type="synonym">eloR</name>
    <name evidence="8" type="ORF">ENW96_13115</name>
</gene>
<evidence type="ECO:0000256" key="6">
    <source>
        <dbReference type="HAMAP-Rule" id="MF_00867"/>
    </source>
</evidence>
<dbReference type="InterPro" id="IPR034079">
    <property type="entry name" value="R3H_KhpB"/>
</dbReference>
<dbReference type="InterPro" id="IPR036867">
    <property type="entry name" value="R3H_dom_sf"/>
</dbReference>
<reference evidence="8" key="1">
    <citation type="journal article" date="2020" name="mSystems">
        <title>Genome- and Community-Level Interaction Insights into Carbon Utilization and Element Cycling Functions of Hydrothermarchaeota in Hydrothermal Sediment.</title>
        <authorList>
            <person name="Zhou Z."/>
            <person name="Liu Y."/>
            <person name="Xu W."/>
            <person name="Pan J."/>
            <person name="Luo Z.H."/>
            <person name="Li M."/>
        </authorList>
    </citation>
    <scope>NUCLEOTIDE SEQUENCE [LARGE SCALE GENOMIC DNA]</scope>
    <source>
        <strain evidence="8">SpSt-897</strain>
    </source>
</reference>
<keyword evidence="4 6" id="KW-0143">Chaperone</keyword>
<dbReference type="HAMAP" id="MF_00867">
    <property type="entry name" value="KhpB"/>
    <property type="match status" value="1"/>
</dbReference>
<dbReference type="InterPro" id="IPR038008">
    <property type="entry name" value="Jag_KH"/>
</dbReference>
<keyword evidence="5 6" id="KW-0961">Cell wall biogenesis/degradation</keyword>
<evidence type="ECO:0000313" key="8">
    <source>
        <dbReference type="EMBL" id="HGF35296.1"/>
    </source>
</evidence>
<evidence type="ECO:0000259" key="7">
    <source>
        <dbReference type="PROSITE" id="PS51061"/>
    </source>
</evidence>
<comment type="caution">
    <text evidence="8">The sequence shown here is derived from an EMBL/GenBank/DDBJ whole genome shotgun (WGS) entry which is preliminary data.</text>
</comment>